<dbReference type="GO" id="GO:0004197">
    <property type="term" value="F:cysteine-type endopeptidase activity"/>
    <property type="evidence" value="ECO:0007669"/>
    <property type="project" value="InterPro"/>
</dbReference>
<dbReference type="AlphaFoldDB" id="A0A381WCE3"/>
<proteinExistence type="predicted"/>
<dbReference type="Gene3D" id="3.40.50.1460">
    <property type="match status" value="1"/>
</dbReference>
<feature type="domain" description="Peptidase C14 caspase" evidence="1">
    <location>
        <begin position="2"/>
        <end position="163"/>
    </location>
</feature>
<gene>
    <name evidence="2" type="ORF">METZ01_LOCUS103050</name>
</gene>
<evidence type="ECO:0000313" key="2">
    <source>
        <dbReference type="EMBL" id="SVA50196.1"/>
    </source>
</evidence>
<dbReference type="InterPro" id="IPR018247">
    <property type="entry name" value="EF_Hand_1_Ca_BS"/>
</dbReference>
<dbReference type="PROSITE" id="PS00018">
    <property type="entry name" value="EF_HAND_1"/>
    <property type="match status" value="1"/>
</dbReference>
<reference evidence="2" key="1">
    <citation type="submission" date="2018-05" db="EMBL/GenBank/DDBJ databases">
        <authorList>
            <person name="Lanie J.A."/>
            <person name="Ng W.-L."/>
            <person name="Kazmierczak K.M."/>
            <person name="Andrzejewski T.M."/>
            <person name="Davidsen T.M."/>
            <person name="Wayne K.J."/>
            <person name="Tettelin H."/>
            <person name="Glass J.I."/>
            <person name="Rusch D."/>
            <person name="Podicherti R."/>
            <person name="Tsui H.-C.T."/>
            <person name="Winkler M.E."/>
        </authorList>
    </citation>
    <scope>NUCLEOTIDE SEQUENCE</scope>
</reference>
<sequence>IFYAGHGAPDFNSRTAFLIPYDGDPNYASQTGYAVDKMTANLSQLEARSVTVFLDACFSGANRENEILLAGARPVFLDVNTAVAANVTLFSAASGNQISSSWSEKQHGIFSYWLMKGMQGSADANRDNRLTVEELGGFIRNNVSTTAGKLDREQTPVLQTMDREKILVKF</sequence>
<dbReference type="InterPro" id="IPR011600">
    <property type="entry name" value="Pept_C14_caspase"/>
</dbReference>
<dbReference type="Pfam" id="PF00656">
    <property type="entry name" value="Peptidase_C14"/>
    <property type="match status" value="1"/>
</dbReference>
<accession>A0A381WCE3</accession>
<organism evidence="2">
    <name type="scientific">marine metagenome</name>
    <dbReference type="NCBI Taxonomy" id="408172"/>
    <lineage>
        <taxon>unclassified sequences</taxon>
        <taxon>metagenomes</taxon>
        <taxon>ecological metagenomes</taxon>
    </lineage>
</organism>
<dbReference type="EMBL" id="UINC01011365">
    <property type="protein sequence ID" value="SVA50196.1"/>
    <property type="molecule type" value="Genomic_DNA"/>
</dbReference>
<dbReference type="GO" id="GO:0006508">
    <property type="term" value="P:proteolysis"/>
    <property type="evidence" value="ECO:0007669"/>
    <property type="project" value="InterPro"/>
</dbReference>
<feature type="non-terminal residue" evidence="2">
    <location>
        <position position="1"/>
    </location>
</feature>
<evidence type="ECO:0000259" key="1">
    <source>
        <dbReference type="Pfam" id="PF00656"/>
    </source>
</evidence>
<name>A0A381WCE3_9ZZZZ</name>
<protein>
    <recommendedName>
        <fullName evidence="1">Peptidase C14 caspase domain-containing protein</fullName>
    </recommendedName>
</protein>